<comment type="similarity">
    <text evidence="1">Belongs to the ATP-dependent AMP-binding enzyme family.</text>
</comment>
<gene>
    <name evidence="8" type="ORF">D1223_02465</name>
</gene>
<dbReference type="InterPro" id="IPR020845">
    <property type="entry name" value="AMP-binding_CS"/>
</dbReference>
<dbReference type="PROSITE" id="PS00455">
    <property type="entry name" value="AMP_BINDING"/>
    <property type="match status" value="1"/>
</dbReference>
<comment type="caution">
    <text evidence="8">The sequence shown here is derived from an EMBL/GenBank/DDBJ whole genome shotgun (WGS) entry which is preliminary data.</text>
</comment>
<keyword evidence="2" id="KW-0436">Ligase</keyword>
<dbReference type="PANTHER" id="PTHR43767">
    <property type="entry name" value="LONG-CHAIN-FATTY-ACID--COA LIGASE"/>
    <property type="match status" value="1"/>
</dbReference>
<dbReference type="Gene3D" id="3.40.50.12780">
    <property type="entry name" value="N-terminal domain of ligase-like"/>
    <property type="match status" value="1"/>
</dbReference>
<name>A0A399RS90_9PROT</name>
<accession>A0A399RS90</accession>
<evidence type="ECO:0000259" key="6">
    <source>
        <dbReference type="Pfam" id="PF00501"/>
    </source>
</evidence>
<dbReference type="SUPFAM" id="SSF56801">
    <property type="entry name" value="Acetyl-CoA synthetase-like"/>
    <property type="match status" value="1"/>
</dbReference>
<keyword evidence="9" id="KW-1185">Reference proteome</keyword>
<dbReference type="OrthoDB" id="6187882at2"/>
<dbReference type="InterPro" id="IPR045851">
    <property type="entry name" value="AMP-bd_C_sf"/>
</dbReference>
<comment type="catalytic activity">
    <reaction evidence="3">
        <text>3-(methylsulfanyl)propanoate + ATP + CoA = 3-(methylsulfanyl)propanoyl-CoA + AMP + diphosphate</text>
        <dbReference type="Rhea" id="RHEA:43052"/>
        <dbReference type="ChEBI" id="CHEBI:30616"/>
        <dbReference type="ChEBI" id="CHEBI:33019"/>
        <dbReference type="ChEBI" id="CHEBI:49016"/>
        <dbReference type="ChEBI" id="CHEBI:57287"/>
        <dbReference type="ChEBI" id="CHEBI:82815"/>
        <dbReference type="ChEBI" id="CHEBI:456215"/>
        <dbReference type="EC" id="6.2.1.44"/>
    </reaction>
    <physiologicalReaction direction="left-to-right" evidence="3">
        <dbReference type="Rhea" id="RHEA:43053"/>
    </physiologicalReaction>
</comment>
<dbReference type="EC" id="6.2.1.44" evidence="4"/>
<dbReference type="Pfam" id="PF13193">
    <property type="entry name" value="AMP-binding_C"/>
    <property type="match status" value="1"/>
</dbReference>
<protein>
    <recommendedName>
        <fullName evidence="5">3-methylmercaptopropionyl-CoA ligase</fullName>
        <ecNumber evidence="4">6.2.1.44</ecNumber>
    </recommendedName>
</protein>
<dbReference type="InterPro" id="IPR025110">
    <property type="entry name" value="AMP-bd_C"/>
</dbReference>
<evidence type="ECO:0000259" key="7">
    <source>
        <dbReference type="Pfam" id="PF13193"/>
    </source>
</evidence>
<dbReference type="AlphaFoldDB" id="A0A399RS90"/>
<dbReference type="InterPro" id="IPR042099">
    <property type="entry name" value="ANL_N_sf"/>
</dbReference>
<feature type="domain" description="AMP-binding enzyme C-terminal" evidence="7">
    <location>
        <begin position="410"/>
        <end position="485"/>
    </location>
</feature>
<dbReference type="InterPro" id="IPR050237">
    <property type="entry name" value="ATP-dep_AMP-bd_enzyme"/>
</dbReference>
<reference evidence="8 9" key="1">
    <citation type="submission" date="2018-08" db="EMBL/GenBank/DDBJ databases">
        <title>Henriciella mobilis sp. nov., isolated from seawater.</title>
        <authorList>
            <person name="Cheng H."/>
            <person name="Wu Y.-H."/>
            <person name="Xu X.-W."/>
            <person name="Guo L.-L."/>
        </authorList>
    </citation>
    <scope>NUCLEOTIDE SEQUENCE [LARGE SCALE GENOMIC DNA]</scope>
    <source>
        <strain evidence="8 9">JN25</strain>
    </source>
</reference>
<dbReference type="Proteomes" id="UP000266385">
    <property type="component" value="Unassembled WGS sequence"/>
</dbReference>
<dbReference type="Gene3D" id="3.30.300.30">
    <property type="match status" value="1"/>
</dbReference>
<evidence type="ECO:0000313" key="8">
    <source>
        <dbReference type="EMBL" id="RIJ32732.1"/>
    </source>
</evidence>
<dbReference type="GO" id="GO:0016878">
    <property type="term" value="F:acid-thiol ligase activity"/>
    <property type="evidence" value="ECO:0007669"/>
    <property type="project" value="UniProtKB-ARBA"/>
</dbReference>
<evidence type="ECO:0000256" key="3">
    <source>
        <dbReference type="ARBA" id="ARBA00051915"/>
    </source>
</evidence>
<dbReference type="RefSeq" id="WP_119374813.1">
    <property type="nucleotide sequence ID" value="NZ_QWFX01000005.1"/>
</dbReference>
<proteinExistence type="inferred from homology"/>
<evidence type="ECO:0000256" key="5">
    <source>
        <dbReference type="ARBA" id="ARBA00067668"/>
    </source>
</evidence>
<dbReference type="InterPro" id="IPR000873">
    <property type="entry name" value="AMP-dep_synth/lig_dom"/>
</dbReference>
<organism evidence="8 9">
    <name type="scientific">Henriciella mobilis</name>
    <dbReference type="NCBI Taxonomy" id="2305467"/>
    <lineage>
        <taxon>Bacteria</taxon>
        <taxon>Pseudomonadati</taxon>
        <taxon>Pseudomonadota</taxon>
        <taxon>Alphaproteobacteria</taxon>
        <taxon>Hyphomonadales</taxon>
        <taxon>Hyphomonadaceae</taxon>
        <taxon>Henriciella</taxon>
    </lineage>
</organism>
<evidence type="ECO:0000256" key="4">
    <source>
        <dbReference type="ARBA" id="ARBA00066616"/>
    </source>
</evidence>
<feature type="domain" description="AMP-dependent synthetase/ligase" evidence="6">
    <location>
        <begin position="11"/>
        <end position="360"/>
    </location>
</feature>
<dbReference type="EMBL" id="QWFX01000005">
    <property type="protein sequence ID" value="RIJ32732.1"/>
    <property type="molecule type" value="Genomic_DNA"/>
</dbReference>
<evidence type="ECO:0000256" key="2">
    <source>
        <dbReference type="ARBA" id="ARBA00022598"/>
    </source>
</evidence>
<dbReference type="FunFam" id="3.30.300.30:FF:000008">
    <property type="entry name" value="2,3-dihydroxybenzoate-AMP ligase"/>
    <property type="match status" value="1"/>
</dbReference>
<sequence length="504" mass="55027">MRFLGEIARLNAKRFGDKTALVFEDDRLSFAELNACADGIGRQLLDLGIRAGDRVALLAENCLEFFPLYFGIVKIGAVMVPLNFRCAVAELEHMIRDCSPSALFHTDAFASQAEQLKARCPDSFKLVRMSRDLLDVDARPLARLPDNFDEQATAAIMYTSGTTGLPKGAMLPHRSLIEGAASTALAAGIRSSDRVVVTVPLFHGGGMYVVSHPHLYVGASIVLTSKFDPVGLLGLIETHEATTFFGVPTQYAVLLDSTSSAGLPASFKTAWYGGAPMPVEIVRRSQILWPEVRFLQCYGQTETTLNTVLSVEDHDRKLGSAGQELPHTDIRVVDEHGVDCPVGVVGEVIVAREAGMTGYFNNPDQTAETIRDGWIYSGDLGFFDEERFLTLVDRKKDMFVSGGENVYPKEIEEVLYACQGVVEVAVVGGPHPKWGEVPVGFVVIAAESKHTASSLQAWCEDRLARYKVPRQWHLVDELPKNASGKVRKNILREQLKTGGASNGA</sequence>
<dbReference type="Pfam" id="PF00501">
    <property type="entry name" value="AMP-binding"/>
    <property type="match status" value="1"/>
</dbReference>
<evidence type="ECO:0000256" key="1">
    <source>
        <dbReference type="ARBA" id="ARBA00006432"/>
    </source>
</evidence>
<evidence type="ECO:0000313" key="9">
    <source>
        <dbReference type="Proteomes" id="UP000266385"/>
    </source>
</evidence>
<dbReference type="PANTHER" id="PTHR43767:SF1">
    <property type="entry name" value="NONRIBOSOMAL PEPTIDE SYNTHASE PES1 (EUROFUNG)-RELATED"/>
    <property type="match status" value="1"/>
</dbReference>